<proteinExistence type="predicted"/>
<dbReference type="EC" id="2.3.1.24" evidence="9"/>
<dbReference type="Pfam" id="PF03798">
    <property type="entry name" value="TRAM_LAG1_CLN8"/>
    <property type="match status" value="1"/>
</dbReference>
<dbReference type="GO" id="GO:0005783">
    <property type="term" value="C:endoplasmic reticulum"/>
    <property type="evidence" value="ECO:0007669"/>
    <property type="project" value="TreeGrafter"/>
</dbReference>
<dbReference type="PROSITE" id="PS50922">
    <property type="entry name" value="TLC"/>
    <property type="match status" value="1"/>
</dbReference>
<dbReference type="GO" id="GO:0016020">
    <property type="term" value="C:membrane"/>
    <property type="evidence" value="ECO:0007669"/>
    <property type="project" value="UniProtKB-SubCell"/>
</dbReference>
<dbReference type="PANTHER" id="PTHR12560:SF0">
    <property type="entry name" value="LD18904P"/>
    <property type="match status" value="1"/>
</dbReference>
<feature type="transmembrane region" description="Helical" evidence="7">
    <location>
        <begin position="74"/>
        <end position="95"/>
    </location>
</feature>
<keyword evidence="2 5" id="KW-0812">Transmembrane</keyword>
<feature type="transmembrane region" description="Helical" evidence="7">
    <location>
        <begin position="134"/>
        <end position="150"/>
    </location>
</feature>
<dbReference type="SMART" id="SM00724">
    <property type="entry name" value="TLC"/>
    <property type="match status" value="1"/>
</dbReference>
<dbReference type="RefSeq" id="XP_067078736.1">
    <property type="nucleotide sequence ID" value="XM_067222635.1"/>
</dbReference>
<keyword evidence="10" id="KW-1185">Reference proteome</keyword>
<evidence type="ECO:0000259" key="8">
    <source>
        <dbReference type="PROSITE" id="PS50922"/>
    </source>
</evidence>
<dbReference type="PIRSF" id="PIRSF005225">
    <property type="entry name" value="LAG1_LAC1"/>
    <property type="match status" value="1"/>
</dbReference>
<organism evidence="9 10">
    <name type="scientific">Trypanosoma equiperdum</name>
    <dbReference type="NCBI Taxonomy" id="5694"/>
    <lineage>
        <taxon>Eukaryota</taxon>
        <taxon>Discoba</taxon>
        <taxon>Euglenozoa</taxon>
        <taxon>Kinetoplastea</taxon>
        <taxon>Metakinetoplastina</taxon>
        <taxon>Trypanosomatida</taxon>
        <taxon>Trypanosomatidae</taxon>
        <taxon>Trypanosoma</taxon>
    </lineage>
</organism>
<keyword evidence="4 5" id="KW-0472">Membrane</keyword>
<comment type="caution">
    <text evidence="9">The sequence shown here is derived from an EMBL/GenBank/DDBJ whole genome shotgun (WGS) entry which is preliminary data.</text>
</comment>
<gene>
    <name evidence="9" type="ORF">TEOVI_000498100</name>
</gene>
<dbReference type="VEuPathDB" id="TriTrypDB:TEOVI_000498100"/>
<protein>
    <submittedName>
        <fullName evidence="9">Sphingosine N-acyltransferase, putative</fullName>
        <ecNumber evidence="9">2.3.1.24</ecNumber>
    </submittedName>
</protein>
<dbReference type="InterPro" id="IPR016439">
    <property type="entry name" value="Lag1/Lac1-like"/>
</dbReference>
<dbReference type="AlphaFoldDB" id="A0A1G4I655"/>
<feature type="region of interest" description="Disordered" evidence="6">
    <location>
        <begin position="376"/>
        <end position="400"/>
    </location>
</feature>
<evidence type="ECO:0000256" key="5">
    <source>
        <dbReference type="PROSITE-ProRule" id="PRU00205"/>
    </source>
</evidence>
<evidence type="ECO:0000256" key="7">
    <source>
        <dbReference type="SAM" id="Phobius"/>
    </source>
</evidence>
<feature type="transmembrane region" description="Helical" evidence="7">
    <location>
        <begin position="337"/>
        <end position="356"/>
    </location>
</feature>
<dbReference type="GeneID" id="92378921"/>
<evidence type="ECO:0000256" key="6">
    <source>
        <dbReference type="SAM" id="MobiDB-lite"/>
    </source>
</evidence>
<dbReference type="PANTHER" id="PTHR12560">
    <property type="entry name" value="LONGEVITY ASSURANCE FACTOR 1 LAG1"/>
    <property type="match status" value="1"/>
</dbReference>
<keyword evidence="9" id="KW-0808">Transferase</keyword>
<accession>A0A1G4I655</accession>
<evidence type="ECO:0000256" key="1">
    <source>
        <dbReference type="ARBA" id="ARBA00004141"/>
    </source>
</evidence>
<dbReference type="GO" id="GO:0050291">
    <property type="term" value="F:sphingosine N-acyltransferase activity"/>
    <property type="evidence" value="ECO:0007669"/>
    <property type="project" value="UniProtKB-EC"/>
</dbReference>
<dbReference type="InterPro" id="IPR006634">
    <property type="entry name" value="TLC-dom"/>
</dbReference>
<evidence type="ECO:0000256" key="4">
    <source>
        <dbReference type="ARBA" id="ARBA00023136"/>
    </source>
</evidence>
<feature type="compositionally biased region" description="Acidic residues" evidence="6">
    <location>
        <begin position="376"/>
        <end position="385"/>
    </location>
</feature>
<feature type="domain" description="TLC" evidence="8">
    <location>
        <begin position="125"/>
        <end position="368"/>
    </location>
</feature>
<evidence type="ECO:0000256" key="2">
    <source>
        <dbReference type="ARBA" id="ARBA00022692"/>
    </source>
</evidence>
<comment type="subcellular location">
    <subcellularLocation>
        <location evidence="1">Membrane</location>
        <topology evidence="1">Multi-pass membrane protein</topology>
    </subcellularLocation>
</comment>
<sequence length="400" mass="45289">MARQPLGDMYAMTPERAREYGFVSYYNHTGSEASDKLANNITLTGEEWAQLLTSPVQFILQSGGWGGAGFDVTVLPQLLLCLPWTLAFLIFRIFAQRQLSRFGLWLQVVVPKDGSKATLNNAQRRKLRKFQNQVWLTVYYIISAVFGYAVQCTKPWFGLPVSESNRIALLTPHPYKPDGGLMCYYQSGLGFYFSEMLALPVENDIRRSDFVEYFVHHIVTCALIVFSHCSYEHRFGVYVLFIHDASDIMLAAGKVINYVVSAEGKRAQRLKNNGGGDKQTKAKPSLLYRVIFNEITVNVCFALFTLFFVFFRLVCLPYLALANIVYGVKIRMFTGSYCLLIILLQGVLQGLHVYWFTLIMKIAINSLTGKRVDDIRSEDDDDGDGVEGQAVPKNSKPHRE</sequence>
<dbReference type="GO" id="GO:0046513">
    <property type="term" value="P:ceramide biosynthetic process"/>
    <property type="evidence" value="ECO:0007669"/>
    <property type="project" value="InterPro"/>
</dbReference>
<evidence type="ECO:0000256" key="3">
    <source>
        <dbReference type="ARBA" id="ARBA00022989"/>
    </source>
</evidence>
<dbReference type="Proteomes" id="UP000195570">
    <property type="component" value="Unassembled WGS sequence"/>
</dbReference>
<keyword evidence="9" id="KW-0012">Acyltransferase</keyword>
<dbReference type="EMBL" id="CZPT02000740">
    <property type="protein sequence ID" value="SCU67417.1"/>
    <property type="molecule type" value="Genomic_DNA"/>
</dbReference>
<feature type="transmembrane region" description="Helical" evidence="7">
    <location>
        <begin position="301"/>
        <end position="325"/>
    </location>
</feature>
<reference evidence="9" key="1">
    <citation type="submission" date="2016-09" db="EMBL/GenBank/DDBJ databases">
        <authorList>
            <person name="Hebert L."/>
            <person name="Moumen B."/>
        </authorList>
    </citation>
    <scope>NUCLEOTIDE SEQUENCE [LARGE SCALE GENOMIC DNA]</scope>
    <source>
        <strain evidence="9">OVI</strain>
    </source>
</reference>
<evidence type="ECO:0000313" key="9">
    <source>
        <dbReference type="EMBL" id="SCU67417.1"/>
    </source>
</evidence>
<keyword evidence="3 7" id="KW-1133">Transmembrane helix</keyword>
<name>A0A1G4I655_TRYEQ</name>
<evidence type="ECO:0000313" key="10">
    <source>
        <dbReference type="Proteomes" id="UP000195570"/>
    </source>
</evidence>